<dbReference type="CDD" id="cd00483">
    <property type="entry name" value="HPPK"/>
    <property type="match status" value="1"/>
</dbReference>
<dbReference type="InterPro" id="IPR006156">
    <property type="entry name" value="Dihydroneopterin_aldolase"/>
</dbReference>
<dbReference type="GO" id="GO:0046656">
    <property type="term" value="P:folic acid biosynthetic process"/>
    <property type="evidence" value="ECO:0007669"/>
    <property type="project" value="UniProtKB-UniRule"/>
</dbReference>
<dbReference type="NCBIfam" id="TIGR01498">
    <property type="entry name" value="folK"/>
    <property type="match status" value="1"/>
</dbReference>
<accession>U7V959</accession>
<keyword evidence="15" id="KW-1185">Reference proteome</keyword>
<dbReference type="NCBIfam" id="TIGR00525">
    <property type="entry name" value="folB"/>
    <property type="match status" value="1"/>
</dbReference>
<dbReference type="SUPFAM" id="SSF55620">
    <property type="entry name" value="Tetrahydrobiopterin biosynthesis enzymes-like"/>
    <property type="match status" value="1"/>
</dbReference>
<evidence type="ECO:0000256" key="12">
    <source>
        <dbReference type="RuleBase" id="RU362079"/>
    </source>
</evidence>
<evidence type="ECO:0000256" key="11">
    <source>
        <dbReference type="ARBA" id="ARBA00023239"/>
    </source>
</evidence>
<name>U7V959_9FUSO</name>
<dbReference type="InterPro" id="IPR035907">
    <property type="entry name" value="Hppk_sf"/>
</dbReference>
<dbReference type="Gene3D" id="3.30.1130.10">
    <property type="match status" value="1"/>
</dbReference>
<dbReference type="eggNOG" id="COG1539">
    <property type="taxonomic scope" value="Bacteria"/>
</dbReference>
<sequence length="273" mass="31436">MDKIYIKNLEFIGNHGVFAEEKFLQQKFIISIEMETCTRKAGVNDDLNHSTHYGFVSDDVKKVFFSKSFDLIEALAEAIAKEILIKYSLIKNVTVKIKKPWAPIKKHFDYVAVEISRSRNISYLSIGTNIGDLKFNLDTAISHISNLENTQVIKVSNFLETEPFGDIIQDNFLNACLKIETLFTPEELLEKLLDIEIIMGRVREIKWGPRVIDIDILLFNNLIVEEENLAIPHPWMCERSFVLDPLNEIAPNVIHPLENKYISTLKRILDKSL</sequence>
<evidence type="ECO:0000256" key="3">
    <source>
        <dbReference type="ARBA" id="ARBA00005051"/>
    </source>
</evidence>
<keyword evidence="10 12" id="KW-0289">Folate biosynthesis</keyword>
<dbReference type="PANTHER" id="PTHR43071:SF1">
    <property type="entry name" value="2-AMINO-4-HYDROXY-6-HYDROXYMETHYLDIHYDROPTERIDINE PYROPHOSPHOKINASE"/>
    <property type="match status" value="1"/>
</dbReference>
<evidence type="ECO:0000256" key="4">
    <source>
        <dbReference type="ARBA" id="ARBA00005708"/>
    </source>
</evidence>
<dbReference type="FunFam" id="3.30.1130.10:FF:000003">
    <property type="entry name" value="7,8-dihydroneopterin aldolase"/>
    <property type="match status" value="1"/>
</dbReference>
<dbReference type="NCBIfam" id="TIGR00526">
    <property type="entry name" value="folB_dom"/>
    <property type="match status" value="1"/>
</dbReference>
<evidence type="ECO:0000256" key="6">
    <source>
        <dbReference type="ARBA" id="ARBA00022679"/>
    </source>
</evidence>
<dbReference type="Pfam" id="PF01288">
    <property type="entry name" value="HPPK"/>
    <property type="match status" value="1"/>
</dbReference>
<dbReference type="SUPFAM" id="SSF55083">
    <property type="entry name" value="6-hydroxymethyl-7,8-dihydropterin pyrophosphokinase, HPPK"/>
    <property type="match status" value="1"/>
</dbReference>
<dbReference type="RefSeq" id="WP_023051401.1">
    <property type="nucleotide sequence ID" value="NZ_CP173065.2"/>
</dbReference>
<evidence type="ECO:0000313" key="14">
    <source>
        <dbReference type="EMBL" id="ERT68222.1"/>
    </source>
</evidence>
<dbReference type="SMART" id="SM00905">
    <property type="entry name" value="FolB"/>
    <property type="match status" value="1"/>
</dbReference>
<dbReference type="STRING" id="1319815.HMPREF0202_01865"/>
<evidence type="ECO:0000259" key="13">
    <source>
        <dbReference type="PROSITE" id="PS00794"/>
    </source>
</evidence>
<dbReference type="CDD" id="cd00534">
    <property type="entry name" value="DHNA_DHNTPE"/>
    <property type="match status" value="1"/>
</dbReference>
<reference evidence="14 15" key="1">
    <citation type="submission" date="2013-08" db="EMBL/GenBank/DDBJ databases">
        <authorList>
            <person name="Weinstock G."/>
            <person name="Sodergren E."/>
            <person name="Wylie T."/>
            <person name="Fulton L."/>
            <person name="Fulton R."/>
            <person name="Fronick C."/>
            <person name="O'Laughlin M."/>
            <person name="Godfrey J."/>
            <person name="Miner T."/>
            <person name="Herter B."/>
            <person name="Appelbaum E."/>
            <person name="Cordes M."/>
            <person name="Lek S."/>
            <person name="Wollam A."/>
            <person name="Pepin K.H."/>
            <person name="Palsikar V.B."/>
            <person name="Mitreva M."/>
            <person name="Wilson R.K."/>
        </authorList>
    </citation>
    <scope>NUCLEOTIDE SEQUENCE [LARGE SCALE GENOMIC DNA]</scope>
    <source>
        <strain evidence="14 15">ATCC BAA-474</strain>
    </source>
</reference>
<dbReference type="PROSITE" id="PS00794">
    <property type="entry name" value="HPPK"/>
    <property type="match status" value="1"/>
</dbReference>
<dbReference type="Gene3D" id="3.30.70.560">
    <property type="entry name" value="7,8-Dihydro-6-hydroxymethylpterin-pyrophosphokinase HPPK"/>
    <property type="match status" value="1"/>
</dbReference>
<gene>
    <name evidence="14" type="ORF">HMPREF0202_01865</name>
</gene>
<comment type="pathway">
    <text evidence="2 12">Cofactor biosynthesis; tetrahydrofolate biosynthesis; 2-amino-4-hydroxy-6-hydroxymethyl-7,8-dihydropteridine diphosphate from 7,8-dihydroneopterin triphosphate: step 3/4.</text>
</comment>
<dbReference type="EC" id="4.1.2.25" evidence="12"/>
<dbReference type="PANTHER" id="PTHR43071">
    <property type="entry name" value="2-AMINO-4-HYDROXY-6-HYDROXYMETHYLDIHYDROPTERIDINE PYROPHOSPHOKINASE"/>
    <property type="match status" value="1"/>
</dbReference>
<evidence type="ECO:0000313" key="15">
    <source>
        <dbReference type="Proteomes" id="UP000017081"/>
    </source>
</evidence>
<dbReference type="PATRIC" id="fig|1319815.3.peg.1801"/>
<dbReference type="UniPathway" id="UPA00077">
    <property type="reaction ID" value="UER00154"/>
</dbReference>
<keyword evidence="7" id="KW-0547">Nucleotide-binding</keyword>
<organism evidence="14 15">
    <name type="scientific">Cetobacterium somerae ATCC BAA-474</name>
    <dbReference type="NCBI Taxonomy" id="1319815"/>
    <lineage>
        <taxon>Bacteria</taxon>
        <taxon>Fusobacteriati</taxon>
        <taxon>Fusobacteriota</taxon>
        <taxon>Fusobacteriia</taxon>
        <taxon>Fusobacteriales</taxon>
        <taxon>Fusobacteriaceae</taxon>
        <taxon>Cetobacterium</taxon>
    </lineage>
</organism>
<dbReference type="GO" id="GO:0004150">
    <property type="term" value="F:dihydroneopterin aldolase activity"/>
    <property type="evidence" value="ECO:0007669"/>
    <property type="project" value="UniProtKB-UniRule"/>
</dbReference>
<dbReference type="Proteomes" id="UP000017081">
    <property type="component" value="Unassembled WGS sequence"/>
</dbReference>
<evidence type="ECO:0000256" key="2">
    <source>
        <dbReference type="ARBA" id="ARBA00005013"/>
    </source>
</evidence>
<comment type="pathway">
    <text evidence="3">Cofactor biosynthesis; tetrahydrofolate biosynthesis; 2-amino-4-hydroxy-6-hydroxymethyl-7,8-dihydropteridine diphosphate from 7,8-dihydroneopterin triphosphate: step 4/4.</text>
</comment>
<evidence type="ECO:0000256" key="5">
    <source>
        <dbReference type="ARBA" id="ARBA00009640"/>
    </source>
</evidence>
<evidence type="ECO:0000256" key="8">
    <source>
        <dbReference type="ARBA" id="ARBA00022777"/>
    </source>
</evidence>
<dbReference type="AlphaFoldDB" id="U7V959"/>
<protein>
    <recommendedName>
        <fullName evidence="12">Bifunctional folate synthesis protein</fullName>
    </recommendedName>
    <domain>
        <recommendedName>
            <fullName evidence="12">Dihydroneopterin aldolase</fullName>
            <shortName evidence="12">DHNA</shortName>
            <ecNumber evidence="12">4.1.2.25</ecNumber>
        </recommendedName>
        <alternativeName>
            <fullName evidence="12">7,8-dihydroneopterin aldolase</fullName>
        </alternativeName>
    </domain>
    <domain>
        <recommendedName>
            <fullName evidence="12">2-amino-4-hydroxy-6-hydroxymethyldihydropteridine pyrophosphokinase</fullName>
            <ecNumber evidence="12">2.7.6.3</ecNumber>
        </recommendedName>
        <alternativeName>
            <fullName evidence="12">6-hydroxymethyl-7,8-dihydropterin pyrophosphokinase</fullName>
            <shortName evidence="12">PPPK</shortName>
        </alternativeName>
        <alternativeName>
            <fullName evidence="12">7,8-dihydro-6-hydroxymethylpterin pyrophosphokinase</fullName>
            <shortName evidence="12">HPPK</shortName>
        </alternativeName>
    </domain>
</protein>
<comment type="similarity">
    <text evidence="4 12">Belongs to the DHNA family.</text>
</comment>
<evidence type="ECO:0000256" key="9">
    <source>
        <dbReference type="ARBA" id="ARBA00022840"/>
    </source>
</evidence>
<dbReference type="eggNOG" id="COG0801">
    <property type="taxonomic scope" value="Bacteria"/>
</dbReference>
<dbReference type="InterPro" id="IPR000550">
    <property type="entry name" value="Hppk"/>
</dbReference>
<comment type="similarity">
    <text evidence="5">In the N-terminal section; belongs to the DHNA family.</text>
</comment>
<dbReference type="EC" id="2.7.6.3" evidence="12"/>
<dbReference type="InterPro" id="IPR043133">
    <property type="entry name" value="GTP-CH-I_C/QueF"/>
</dbReference>
<proteinExistence type="inferred from homology"/>
<dbReference type="GO" id="GO:0003848">
    <property type="term" value="F:2-amino-4-hydroxy-6-hydroxymethyldihydropteridine diphosphokinase activity"/>
    <property type="evidence" value="ECO:0007669"/>
    <property type="project" value="UniProtKB-EC"/>
</dbReference>
<feature type="domain" description="7,8-dihydro-6-hydroxymethylpterin-pyrophosphokinase" evidence="13">
    <location>
        <begin position="206"/>
        <end position="217"/>
    </location>
</feature>
<dbReference type="InterPro" id="IPR006157">
    <property type="entry name" value="FolB_dom"/>
</dbReference>
<keyword evidence="11 12" id="KW-0456">Lyase</keyword>
<dbReference type="GO" id="GO:0046654">
    <property type="term" value="P:tetrahydrofolate biosynthetic process"/>
    <property type="evidence" value="ECO:0007669"/>
    <property type="project" value="UniProtKB-UniRule"/>
</dbReference>
<comment type="catalytic activity">
    <reaction evidence="1 12">
        <text>7,8-dihydroneopterin = 6-hydroxymethyl-7,8-dihydropterin + glycolaldehyde</text>
        <dbReference type="Rhea" id="RHEA:10540"/>
        <dbReference type="ChEBI" id="CHEBI:17001"/>
        <dbReference type="ChEBI" id="CHEBI:17071"/>
        <dbReference type="ChEBI" id="CHEBI:44841"/>
        <dbReference type="EC" id="4.1.2.25"/>
    </reaction>
</comment>
<keyword evidence="8" id="KW-0418">Kinase</keyword>
<dbReference type="GO" id="GO:0005524">
    <property type="term" value="F:ATP binding"/>
    <property type="evidence" value="ECO:0007669"/>
    <property type="project" value="UniProtKB-KW"/>
</dbReference>
<dbReference type="EMBL" id="AXZF01000074">
    <property type="protein sequence ID" value="ERT68222.1"/>
    <property type="molecule type" value="Genomic_DNA"/>
</dbReference>
<keyword evidence="9" id="KW-0067">ATP-binding</keyword>
<keyword evidence="6" id="KW-0808">Transferase</keyword>
<dbReference type="HOGENOM" id="CLU_023499_0_0_0"/>
<evidence type="ECO:0000256" key="7">
    <source>
        <dbReference type="ARBA" id="ARBA00022741"/>
    </source>
</evidence>
<comment type="caution">
    <text evidence="14">The sequence shown here is derived from an EMBL/GenBank/DDBJ whole genome shotgun (WGS) entry which is preliminary data.</text>
</comment>
<comment type="function">
    <text evidence="12">Catalyzes the conversion of 7,8-dihydroneopterin to 6-hydroxymethyl-7,8-dihydropterin.</text>
</comment>
<dbReference type="GO" id="GO:0016301">
    <property type="term" value="F:kinase activity"/>
    <property type="evidence" value="ECO:0007669"/>
    <property type="project" value="UniProtKB-KW"/>
</dbReference>
<evidence type="ECO:0000256" key="10">
    <source>
        <dbReference type="ARBA" id="ARBA00022909"/>
    </source>
</evidence>
<evidence type="ECO:0000256" key="1">
    <source>
        <dbReference type="ARBA" id="ARBA00001353"/>
    </source>
</evidence>
<dbReference type="Pfam" id="PF02152">
    <property type="entry name" value="FolB"/>
    <property type="match status" value="1"/>
</dbReference>